<dbReference type="EMBL" id="CAJOBI010251890">
    <property type="protein sequence ID" value="CAF5105872.1"/>
    <property type="molecule type" value="Genomic_DNA"/>
</dbReference>
<dbReference type="EMBL" id="CAJNRF010012565">
    <property type="protein sequence ID" value="CAF2142272.1"/>
    <property type="molecule type" value="Genomic_DNA"/>
</dbReference>
<dbReference type="Proteomes" id="UP000681720">
    <property type="component" value="Unassembled WGS sequence"/>
</dbReference>
<keyword evidence="8" id="KW-1185">Reference proteome</keyword>
<dbReference type="Proteomes" id="UP000663856">
    <property type="component" value="Unassembled WGS sequence"/>
</dbReference>
<dbReference type="Proteomes" id="UP000676336">
    <property type="component" value="Unassembled WGS sequence"/>
</dbReference>
<evidence type="ECO:0000313" key="8">
    <source>
        <dbReference type="Proteomes" id="UP000663866"/>
    </source>
</evidence>
<keyword evidence="1" id="KW-0175">Coiled coil</keyword>
<feature type="coiled-coil region" evidence="1">
    <location>
        <begin position="6"/>
        <end position="51"/>
    </location>
</feature>
<comment type="caution">
    <text evidence="2">The sequence shown here is derived from an EMBL/GenBank/DDBJ whole genome shotgun (WGS) entry which is preliminary data.</text>
</comment>
<evidence type="ECO:0000313" key="2">
    <source>
        <dbReference type="EMBL" id="CAF2142272.1"/>
    </source>
</evidence>
<proteinExistence type="predicted"/>
<name>A0A816X4A1_9BILA</name>
<dbReference type="Proteomes" id="UP000663866">
    <property type="component" value="Unassembled WGS sequence"/>
</dbReference>
<evidence type="ECO:0000313" key="3">
    <source>
        <dbReference type="EMBL" id="CAF4384427.1"/>
    </source>
</evidence>
<evidence type="ECO:0000256" key="1">
    <source>
        <dbReference type="SAM" id="Coils"/>
    </source>
</evidence>
<sequence length="103" mass="12100">MLPSFLEAMNEEVVKLVEEAIAENAELKNSLIERNNEIQSLNEQLKQQQTEDPQIIQQRLLQSFSKLKTDFATMYENQTNFFLQKIDLLKQAQRDNIASLYKH</sequence>
<evidence type="ECO:0000313" key="4">
    <source>
        <dbReference type="EMBL" id="CAF4537922.1"/>
    </source>
</evidence>
<dbReference type="EMBL" id="CAJOBJ010346987">
    <property type="protein sequence ID" value="CAF5202741.1"/>
    <property type="molecule type" value="Genomic_DNA"/>
</dbReference>
<evidence type="ECO:0000313" key="7">
    <source>
        <dbReference type="Proteomes" id="UP000663856"/>
    </source>
</evidence>
<organism evidence="2 7">
    <name type="scientific">Rotaria magnacalcarata</name>
    <dbReference type="NCBI Taxonomy" id="392030"/>
    <lineage>
        <taxon>Eukaryota</taxon>
        <taxon>Metazoa</taxon>
        <taxon>Spiralia</taxon>
        <taxon>Gnathifera</taxon>
        <taxon>Rotifera</taxon>
        <taxon>Eurotatoria</taxon>
        <taxon>Bdelloidea</taxon>
        <taxon>Philodinida</taxon>
        <taxon>Philodinidae</taxon>
        <taxon>Rotaria</taxon>
    </lineage>
</organism>
<reference evidence="2" key="1">
    <citation type="submission" date="2021-02" db="EMBL/GenBank/DDBJ databases">
        <authorList>
            <person name="Nowell W R."/>
        </authorList>
    </citation>
    <scope>NUCLEOTIDE SEQUENCE</scope>
</reference>
<evidence type="ECO:0000313" key="6">
    <source>
        <dbReference type="EMBL" id="CAF5202741.1"/>
    </source>
</evidence>
<protein>
    <submittedName>
        <fullName evidence="2">Uncharacterized protein</fullName>
    </submittedName>
</protein>
<dbReference type="AlphaFoldDB" id="A0A816X4A1"/>
<gene>
    <name evidence="4" type="ORF">BYL167_LOCUS37571</name>
    <name evidence="6" type="ORF">GIL414_LOCUS77154</name>
    <name evidence="3" type="ORF">OVN521_LOCUS33910</name>
    <name evidence="5" type="ORF">SMN809_LOCUS61881</name>
    <name evidence="2" type="ORF">WKI299_LOCUS28612</name>
</gene>
<evidence type="ECO:0000313" key="5">
    <source>
        <dbReference type="EMBL" id="CAF5105872.1"/>
    </source>
</evidence>
<dbReference type="EMBL" id="CAJOBG010039309">
    <property type="protein sequence ID" value="CAF4384427.1"/>
    <property type="molecule type" value="Genomic_DNA"/>
</dbReference>
<accession>A0A816X4A1</accession>
<dbReference type="Proteomes" id="UP000681967">
    <property type="component" value="Unassembled WGS sequence"/>
</dbReference>
<dbReference type="EMBL" id="CAJOBH010085438">
    <property type="protein sequence ID" value="CAF4537922.1"/>
    <property type="molecule type" value="Genomic_DNA"/>
</dbReference>